<evidence type="ECO:0000313" key="4">
    <source>
        <dbReference type="Proteomes" id="UP000322981"/>
    </source>
</evidence>
<accession>A0A5M8FU86</accession>
<dbReference type="AlphaFoldDB" id="A0A5M8FU86"/>
<evidence type="ECO:0000256" key="1">
    <source>
        <dbReference type="SAM" id="MobiDB-lite"/>
    </source>
</evidence>
<dbReference type="Pfam" id="PF20232">
    <property type="entry name" value="T6SS_FHA_C"/>
    <property type="match status" value="1"/>
</dbReference>
<protein>
    <submittedName>
        <fullName evidence="3">Type VI secretion system-associated FHA domain protein TagH</fullName>
    </submittedName>
</protein>
<feature type="region of interest" description="Disordered" evidence="1">
    <location>
        <begin position="154"/>
        <end position="337"/>
    </location>
</feature>
<dbReference type="NCBIfam" id="TIGR03354">
    <property type="entry name" value="VI_FHA"/>
    <property type="match status" value="1"/>
</dbReference>
<keyword evidence="4" id="KW-1185">Reference proteome</keyword>
<dbReference type="Gene3D" id="2.60.200.20">
    <property type="match status" value="1"/>
</dbReference>
<dbReference type="InterPro" id="IPR046883">
    <property type="entry name" value="T6SS_FHA_C"/>
</dbReference>
<feature type="compositionally biased region" description="Basic and acidic residues" evidence="1">
    <location>
        <begin position="300"/>
        <end position="315"/>
    </location>
</feature>
<dbReference type="InterPro" id="IPR000253">
    <property type="entry name" value="FHA_dom"/>
</dbReference>
<organism evidence="3 4">
    <name type="scientific">Thiohalocapsa marina</name>
    <dbReference type="NCBI Taxonomy" id="424902"/>
    <lineage>
        <taxon>Bacteria</taxon>
        <taxon>Pseudomonadati</taxon>
        <taxon>Pseudomonadota</taxon>
        <taxon>Gammaproteobacteria</taxon>
        <taxon>Chromatiales</taxon>
        <taxon>Chromatiaceae</taxon>
        <taxon>Thiohalocapsa</taxon>
    </lineage>
</organism>
<dbReference type="OrthoDB" id="273564at2"/>
<dbReference type="RefSeq" id="WP_150089958.1">
    <property type="nucleotide sequence ID" value="NZ_VWXX01000002.1"/>
</dbReference>
<sequence>MAAPARVDIYCRTMGQPMELILTVSSYNGQPPNRPASLRLSQGNCVLGRHPDCELELPDPECVVSGRHALIERQDTGYSITDISTNGTAVNDASAPIPPHQPVALHDGDCLIIGPYEISVAIASQDEGLPTAPLAPALGQGLPGMADARSTEDIMDLLGSGPGGAGAGPAKAARPASQTGQAPRLEAARPSVEDIHFDLPEMPPRTAPAQPDEREGTPGDDPFAVFPPAEQAPRPTTEPAAQPSAAKAMGEPQGQVPEGYDLLSDVFMPPETSALEAASRPAPEAEPPAAPETSPLIPDASDRHGGAEASGRETAPEMPPSPRAPASAPAQGAAAPSAELTAFLKGLGAPEVSEIRDPEAMLRTAGQLLRSMTEGLMAVMMARASFKSELRLEVTTIRARENNPFQFSVDPADALERLLWRPSHGFLDPATSARKSFEDIQAHQMAMIAGLRAALKALLARFDPQRIEQGLDDQSQIEKLLPIAHKSKCWDQFVAAYDQVAEDASEDFMRLFGDAFNQAYEEQVSRLAEAKRTDSD</sequence>
<feature type="compositionally biased region" description="Low complexity" evidence="1">
    <location>
        <begin position="324"/>
        <end position="337"/>
    </location>
</feature>
<dbReference type="PROSITE" id="PS50006">
    <property type="entry name" value="FHA_DOMAIN"/>
    <property type="match status" value="1"/>
</dbReference>
<name>A0A5M8FU86_9GAMM</name>
<dbReference type="SMART" id="SM00240">
    <property type="entry name" value="FHA"/>
    <property type="match status" value="1"/>
</dbReference>
<evidence type="ECO:0000259" key="2">
    <source>
        <dbReference type="PROSITE" id="PS50006"/>
    </source>
</evidence>
<dbReference type="InterPro" id="IPR017735">
    <property type="entry name" value="T6SS_FHA"/>
</dbReference>
<proteinExistence type="predicted"/>
<comment type="caution">
    <text evidence="3">The sequence shown here is derived from an EMBL/GenBank/DDBJ whole genome shotgun (WGS) entry which is preliminary data.</text>
</comment>
<dbReference type="SUPFAM" id="SSF49879">
    <property type="entry name" value="SMAD/FHA domain"/>
    <property type="match status" value="1"/>
</dbReference>
<dbReference type="InterPro" id="IPR050923">
    <property type="entry name" value="Cell_Proc_Reg/RNA_Proc"/>
</dbReference>
<feature type="domain" description="FHA" evidence="2">
    <location>
        <begin position="45"/>
        <end position="95"/>
    </location>
</feature>
<dbReference type="Pfam" id="PF00498">
    <property type="entry name" value="FHA"/>
    <property type="match status" value="1"/>
</dbReference>
<dbReference type="PANTHER" id="PTHR23308">
    <property type="entry name" value="NUCLEAR INHIBITOR OF PROTEIN PHOSPHATASE-1"/>
    <property type="match status" value="1"/>
</dbReference>
<dbReference type="EMBL" id="VWXX01000002">
    <property type="protein sequence ID" value="KAA6187355.1"/>
    <property type="molecule type" value="Genomic_DNA"/>
</dbReference>
<feature type="compositionally biased region" description="Low complexity" evidence="1">
    <location>
        <begin position="273"/>
        <end position="282"/>
    </location>
</feature>
<evidence type="ECO:0000313" key="3">
    <source>
        <dbReference type="EMBL" id="KAA6187355.1"/>
    </source>
</evidence>
<dbReference type="Proteomes" id="UP000322981">
    <property type="component" value="Unassembled WGS sequence"/>
</dbReference>
<dbReference type="InterPro" id="IPR008984">
    <property type="entry name" value="SMAD_FHA_dom_sf"/>
</dbReference>
<reference evidence="3 4" key="1">
    <citation type="submission" date="2019-09" db="EMBL/GenBank/DDBJ databases">
        <title>Whole-genome sequence of the purple sulfur bacterium Thiohalocapsa marina DSM 19078.</title>
        <authorList>
            <person name="Kyndt J.A."/>
            <person name="Meyer T.E."/>
        </authorList>
    </citation>
    <scope>NUCLEOTIDE SEQUENCE [LARGE SCALE GENOMIC DNA]</scope>
    <source>
        <strain evidence="3 4">DSM 19078</strain>
    </source>
</reference>
<dbReference type="CDD" id="cd00060">
    <property type="entry name" value="FHA"/>
    <property type="match status" value="1"/>
</dbReference>
<gene>
    <name evidence="3" type="primary">tagH</name>
    <name evidence="3" type="ORF">F2Q65_02190</name>
</gene>